<name>A0A5P1FB10_ASPOF</name>
<keyword evidence="3" id="KW-1185">Reference proteome</keyword>
<evidence type="ECO:0000313" key="3">
    <source>
        <dbReference type="Proteomes" id="UP000243459"/>
    </source>
</evidence>
<dbReference type="EMBL" id="CM007384">
    <property type="protein sequence ID" value="ONK73710.1"/>
    <property type="molecule type" value="Genomic_DNA"/>
</dbReference>
<feature type="compositionally biased region" description="Acidic residues" evidence="1">
    <location>
        <begin position="78"/>
        <end position="87"/>
    </location>
</feature>
<dbReference type="AlphaFoldDB" id="A0A5P1FB10"/>
<sequence>MGRSTLGILQRVQQDAQPSGPLSLKTGLEYFDDGVYEDYHELSYNRSPFIDDDDNGSDEEPEDLVVPQPVNSPNEEGTASEDEEDDLIVVPGIL</sequence>
<dbReference type="Gramene" id="ONK73710">
    <property type="protein sequence ID" value="ONK73710"/>
    <property type="gene ID" value="A4U43_C04F34460"/>
</dbReference>
<dbReference type="Proteomes" id="UP000243459">
    <property type="component" value="Chromosome 4"/>
</dbReference>
<proteinExistence type="predicted"/>
<protein>
    <submittedName>
        <fullName evidence="2">Uncharacterized protein</fullName>
    </submittedName>
</protein>
<organism evidence="2 3">
    <name type="scientific">Asparagus officinalis</name>
    <name type="common">Garden asparagus</name>
    <dbReference type="NCBI Taxonomy" id="4686"/>
    <lineage>
        <taxon>Eukaryota</taxon>
        <taxon>Viridiplantae</taxon>
        <taxon>Streptophyta</taxon>
        <taxon>Embryophyta</taxon>
        <taxon>Tracheophyta</taxon>
        <taxon>Spermatophyta</taxon>
        <taxon>Magnoliopsida</taxon>
        <taxon>Liliopsida</taxon>
        <taxon>Asparagales</taxon>
        <taxon>Asparagaceae</taxon>
        <taxon>Asparagoideae</taxon>
        <taxon>Asparagus</taxon>
    </lineage>
</organism>
<gene>
    <name evidence="2" type="ORF">A4U43_C04F34460</name>
</gene>
<reference evidence="3" key="1">
    <citation type="journal article" date="2017" name="Nat. Commun.">
        <title>The asparagus genome sheds light on the origin and evolution of a young Y chromosome.</title>
        <authorList>
            <person name="Harkess A."/>
            <person name="Zhou J."/>
            <person name="Xu C."/>
            <person name="Bowers J.E."/>
            <person name="Van der Hulst R."/>
            <person name="Ayyampalayam S."/>
            <person name="Mercati F."/>
            <person name="Riccardi P."/>
            <person name="McKain M.R."/>
            <person name="Kakrana A."/>
            <person name="Tang H."/>
            <person name="Ray J."/>
            <person name="Groenendijk J."/>
            <person name="Arikit S."/>
            <person name="Mathioni S.M."/>
            <person name="Nakano M."/>
            <person name="Shan H."/>
            <person name="Telgmann-Rauber A."/>
            <person name="Kanno A."/>
            <person name="Yue Z."/>
            <person name="Chen H."/>
            <person name="Li W."/>
            <person name="Chen Y."/>
            <person name="Xu X."/>
            <person name="Zhang Y."/>
            <person name="Luo S."/>
            <person name="Chen H."/>
            <person name="Gao J."/>
            <person name="Mao Z."/>
            <person name="Pires J.C."/>
            <person name="Luo M."/>
            <person name="Kudrna D."/>
            <person name="Wing R.A."/>
            <person name="Meyers B.C."/>
            <person name="Yi K."/>
            <person name="Kong H."/>
            <person name="Lavrijsen P."/>
            <person name="Sunseri F."/>
            <person name="Falavigna A."/>
            <person name="Ye Y."/>
            <person name="Leebens-Mack J.H."/>
            <person name="Chen G."/>
        </authorList>
    </citation>
    <scope>NUCLEOTIDE SEQUENCE [LARGE SCALE GENOMIC DNA]</scope>
    <source>
        <strain evidence="3">cv. DH0086</strain>
    </source>
</reference>
<evidence type="ECO:0000256" key="1">
    <source>
        <dbReference type="SAM" id="MobiDB-lite"/>
    </source>
</evidence>
<evidence type="ECO:0000313" key="2">
    <source>
        <dbReference type="EMBL" id="ONK73710.1"/>
    </source>
</evidence>
<feature type="compositionally biased region" description="Acidic residues" evidence="1">
    <location>
        <begin position="50"/>
        <end position="63"/>
    </location>
</feature>
<feature type="region of interest" description="Disordered" evidence="1">
    <location>
        <begin position="45"/>
        <end position="94"/>
    </location>
</feature>
<accession>A0A5P1FB10</accession>